<evidence type="ECO:0000256" key="1">
    <source>
        <dbReference type="SAM" id="MobiDB-lite"/>
    </source>
</evidence>
<dbReference type="OrthoDB" id="2246127at2759"/>
<protein>
    <submittedName>
        <fullName evidence="2">Uncharacterized protein</fullName>
    </submittedName>
</protein>
<sequence length="926" mass="104212">WYPWCDKITCTLDVLMHLPRSVFSQRQLDLFLWLLKVNDVDDVPSVNAMQTLNAMLQKMCGVDSIKYKGALGHTYYVNSLSQLIAQEMANPKVRPHLEFYPEDSGAHLTEARQARRWLHEMDNEQLTPMARLTADGRQDYYIHEPAMLRNGTCCIPVRWFKKDNQLFAKCWKMDIVSSDTEQGWRIVKSDDFTVPHTQFLKTFPQFCDDASQYGLPHPSRILYTFEPGSGVRSPWTFTNPVIGNRWRALAKGHRTLVFPIWLYCDDTSGNLSKKWNEHNSFLFTPAGLPRTEAQKEYNIHFLSTSNLAPPLEMMDGIIQQLELCQDGGIWAWDCEMNEPVLVIPTVLALLGDNPMQSEFACHIGLQGKFFCRACWAKGSDAGIDSDTSSIPADSDEEASQSSTPEIRGKKGKGRVKKARETMGNMVKRVKAFLTPGRPRRKEETTSKLASMFEQAAVLDTKTKVQGMRTESGIKDTYQMVFLEKLFKSYKGKRGRESKQAALDNELASLPSNTTSPVWRIKGLDPHQDTPVEILHVVLLGFVKYLWRDLVQNQLGKNQEKKDLLISRLSSFDVSGLGISPLAGQTLVQYSGSLTGRDFRVIAQVAPFVAYDMVSEDCLETWIALSKLVPLIWQPDIADVEAHCTLLEQEIQHFLLCAARWTIRWFNKPKFHILLHLPEHIRRFGPAILFATEAFESFNAIIRAKSVHSNRHAPSRDIALAFAQSNRVRHLLSGGQFNIHSSLPPHLDIDLSSPSPPTDNAESSGPRIHAFSDSPASWRFAGEGPRGLVRTANTVTHYLGLDDKKVVLQGSSAHLHFDTGLHALLIAGACSRFKTCREFSLQNGDKCTVGQWVISKDPLAFGTTLVARVEEILQVQGSVAELSGMPDFILLQAADVRYQAPTYHMPQLKLSNMWARAAFQVSSIPIL</sequence>
<keyword evidence="3" id="KW-1185">Reference proteome</keyword>
<dbReference type="AlphaFoldDB" id="A0A166NRS5"/>
<dbReference type="EMBL" id="KV417521">
    <property type="protein sequence ID" value="KZP25312.1"/>
    <property type="molecule type" value="Genomic_DNA"/>
</dbReference>
<gene>
    <name evidence="2" type="ORF">FIBSPDRAFT_734305</name>
</gene>
<dbReference type="PANTHER" id="PTHR31912:SF34">
    <property type="entry name" value="NOTOCHORD-RELATED PROTEIN"/>
    <property type="match status" value="1"/>
</dbReference>
<dbReference type="STRING" id="436010.A0A166NRS5"/>
<name>A0A166NRS5_9AGAM</name>
<feature type="non-terminal residue" evidence="2">
    <location>
        <position position="1"/>
    </location>
</feature>
<dbReference type="Proteomes" id="UP000076532">
    <property type="component" value="Unassembled WGS sequence"/>
</dbReference>
<feature type="region of interest" description="Disordered" evidence="1">
    <location>
        <begin position="385"/>
        <end position="419"/>
    </location>
</feature>
<evidence type="ECO:0000313" key="3">
    <source>
        <dbReference type="Proteomes" id="UP000076532"/>
    </source>
</evidence>
<reference evidence="2 3" key="1">
    <citation type="journal article" date="2016" name="Mol. Biol. Evol.">
        <title>Comparative Genomics of Early-Diverging Mushroom-Forming Fungi Provides Insights into the Origins of Lignocellulose Decay Capabilities.</title>
        <authorList>
            <person name="Nagy L.G."/>
            <person name="Riley R."/>
            <person name="Tritt A."/>
            <person name="Adam C."/>
            <person name="Daum C."/>
            <person name="Floudas D."/>
            <person name="Sun H."/>
            <person name="Yadav J.S."/>
            <person name="Pangilinan J."/>
            <person name="Larsson K.H."/>
            <person name="Matsuura K."/>
            <person name="Barry K."/>
            <person name="Labutti K."/>
            <person name="Kuo R."/>
            <person name="Ohm R.A."/>
            <person name="Bhattacharya S.S."/>
            <person name="Shirouzu T."/>
            <person name="Yoshinaga Y."/>
            <person name="Martin F.M."/>
            <person name="Grigoriev I.V."/>
            <person name="Hibbett D.S."/>
        </authorList>
    </citation>
    <scope>NUCLEOTIDE SEQUENCE [LARGE SCALE GENOMIC DNA]</scope>
    <source>
        <strain evidence="2 3">CBS 109695</strain>
    </source>
</reference>
<evidence type="ECO:0000313" key="2">
    <source>
        <dbReference type="EMBL" id="KZP25312.1"/>
    </source>
</evidence>
<accession>A0A166NRS5</accession>
<dbReference type="PANTHER" id="PTHR31912">
    <property type="entry name" value="IP13529P"/>
    <property type="match status" value="1"/>
</dbReference>
<organism evidence="2 3">
    <name type="scientific">Athelia psychrophila</name>
    <dbReference type="NCBI Taxonomy" id="1759441"/>
    <lineage>
        <taxon>Eukaryota</taxon>
        <taxon>Fungi</taxon>
        <taxon>Dikarya</taxon>
        <taxon>Basidiomycota</taxon>
        <taxon>Agaricomycotina</taxon>
        <taxon>Agaricomycetes</taxon>
        <taxon>Agaricomycetidae</taxon>
        <taxon>Atheliales</taxon>
        <taxon>Atheliaceae</taxon>
        <taxon>Athelia</taxon>
    </lineage>
</organism>
<proteinExistence type="predicted"/>